<sequence>MPRGRSRARSSPSGGLSSRSNVPAARPSSSVVPPQSTQVQRGPGLFGQMASTAAGVAIGSTVGHVVGGAITGGFHDNNDTTPAGQQPANTMQASNNPCQFEFEQFVQCAQNQHDITFCKGFNEVLKQCKVDHGLM</sequence>
<dbReference type="EMBL" id="CACRXK020000357">
    <property type="protein sequence ID" value="CAB3981141.1"/>
    <property type="molecule type" value="Genomic_DNA"/>
</dbReference>
<feature type="compositionally biased region" description="Polar residues" evidence="1">
    <location>
        <begin position="79"/>
        <end position="92"/>
    </location>
</feature>
<evidence type="ECO:0000256" key="1">
    <source>
        <dbReference type="SAM" id="MobiDB-lite"/>
    </source>
</evidence>
<proteinExistence type="predicted"/>
<dbReference type="PANTHER" id="PTHR13523">
    <property type="entry name" value="COILED-COIL-HELIX-COILED-COIL-HELIX DOMAIN CONTAINING 2/NUR77"/>
    <property type="match status" value="1"/>
</dbReference>
<comment type="caution">
    <text evidence="2">The sequence shown here is derived from an EMBL/GenBank/DDBJ whole genome shotgun (WGS) entry which is preliminary data.</text>
</comment>
<organism evidence="2 3">
    <name type="scientific">Paramuricea clavata</name>
    <name type="common">Red gorgonian</name>
    <name type="synonym">Violescent sea-whip</name>
    <dbReference type="NCBI Taxonomy" id="317549"/>
    <lineage>
        <taxon>Eukaryota</taxon>
        <taxon>Metazoa</taxon>
        <taxon>Cnidaria</taxon>
        <taxon>Anthozoa</taxon>
        <taxon>Octocorallia</taxon>
        <taxon>Malacalcyonacea</taxon>
        <taxon>Plexauridae</taxon>
        <taxon>Paramuricea</taxon>
    </lineage>
</organism>
<feature type="compositionally biased region" description="Low complexity" evidence="1">
    <location>
        <begin position="9"/>
        <end position="41"/>
    </location>
</feature>
<evidence type="ECO:0000313" key="2">
    <source>
        <dbReference type="EMBL" id="CAB3981141.1"/>
    </source>
</evidence>
<feature type="region of interest" description="Disordered" evidence="1">
    <location>
        <begin position="1"/>
        <end position="43"/>
    </location>
</feature>
<dbReference type="InterPro" id="IPR055304">
    <property type="entry name" value="CHCHD2/10-like"/>
</dbReference>
<dbReference type="Proteomes" id="UP001152795">
    <property type="component" value="Unassembled WGS sequence"/>
</dbReference>
<protein>
    <submittedName>
        <fullName evidence="2">Uncharacterized protein</fullName>
    </submittedName>
</protein>
<reference evidence="2" key="1">
    <citation type="submission" date="2020-04" db="EMBL/GenBank/DDBJ databases">
        <authorList>
            <person name="Alioto T."/>
            <person name="Alioto T."/>
            <person name="Gomez Garrido J."/>
        </authorList>
    </citation>
    <scope>NUCLEOTIDE SEQUENCE</scope>
    <source>
        <strain evidence="2">A484AB</strain>
    </source>
</reference>
<gene>
    <name evidence="2" type="ORF">PACLA_8A004365</name>
</gene>
<dbReference type="PANTHER" id="PTHR13523:SF2">
    <property type="entry name" value="COILED-COIL-HELIX-COILED-COIL-HELIX DOMAIN CONTAINING 2, ISOFORM A-RELATED"/>
    <property type="match status" value="1"/>
</dbReference>
<name>A0A6S7G669_PARCT</name>
<dbReference type="OrthoDB" id="1106148at2759"/>
<dbReference type="GO" id="GO:0007005">
    <property type="term" value="P:mitochondrion organization"/>
    <property type="evidence" value="ECO:0007669"/>
    <property type="project" value="InterPro"/>
</dbReference>
<accession>A0A6S7G669</accession>
<dbReference type="AlphaFoldDB" id="A0A6S7G669"/>
<feature type="region of interest" description="Disordered" evidence="1">
    <location>
        <begin position="70"/>
        <end position="92"/>
    </location>
</feature>
<dbReference type="GO" id="GO:0005634">
    <property type="term" value="C:nucleus"/>
    <property type="evidence" value="ECO:0007669"/>
    <property type="project" value="TreeGrafter"/>
</dbReference>
<dbReference type="GO" id="GO:0005739">
    <property type="term" value="C:mitochondrion"/>
    <property type="evidence" value="ECO:0007669"/>
    <property type="project" value="TreeGrafter"/>
</dbReference>
<keyword evidence="3" id="KW-1185">Reference proteome</keyword>
<dbReference type="PROSITE" id="PS51808">
    <property type="entry name" value="CHCH"/>
    <property type="match status" value="1"/>
</dbReference>
<evidence type="ECO:0000313" key="3">
    <source>
        <dbReference type="Proteomes" id="UP001152795"/>
    </source>
</evidence>